<dbReference type="eggNOG" id="KOG1437">
    <property type="taxonomic scope" value="Eukaryota"/>
</dbReference>
<dbReference type="GeneID" id="27684987"/>
<dbReference type="PANTHER" id="PTHR10900">
    <property type="entry name" value="PERIOSTIN-RELATED"/>
    <property type="match status" value="1"/>
</dbReference>
<organism evidence="3 4">
    <name type="scientific">Spizellomyces punctatus (strain DAOM BR117)</name>
    <dbReference type="NCBI Taxonomy" id="645134"/>
    <lineage>
        <taxon>Eukaryota</taxon>
        <taxon>Fungi</taxon>
        <taxon>Fungi incertae sedis</taxon>
        <taxon>Chytridiomycota</taxon>
        <taxon>Chytridiomycota incertae sedis</taxon>
        <taxon>Chytridiomycetes</taxon>
        <taxon>Spizellomycetales</taxon>
        <taxon>Spizellomycetaceae</taxon>
        <taxon>Spizellomyces</taxon>
    </lineage>
</organism>
<dbReference type="EMBL" id="KQ257451">
    <property type="protein sequence ID" value="KND03863.1"/>
    <property type="molecule type" value="Genomic_DNA"/>
</dbReference>
<dbReference type="PROSITE" id="PS50213">
    <property type="entry name" value="FAS1"/>
    <property type="match status" value="2"/>
</dbReference>
<proteinExistence type="predicted"/>
<sequence length="391" mass="43324">MLALHVVALLVSVVLSSYGLALPARQINPIQHVLLSAPKTSTDLLLCGLSLAPEGHGSPTKPGDGDDKKTIYQVIREDEAFSKLAEIIEERKEIAKGLDSPDADVTLFAPVNSAFKHVPGCPDDKKPPEEVVTKVLLYHIVDKAHKTEDLENGQLLDTRLKLESLGDRPQKIRVFEHKNHIALNLRSHIVAADIKASNGVIQGVDHIIVPPPNVFYVLGHFPLEFGIFEVAIGKAGLKDVVKETAAITVFAPSNRAFKKLGFKRLRYLFSPDGVEDLRRIVSYHISPQLVYTPDIWKAKELELPTIEGAKLKITAKEKDDKHDHKHPVIEINEEAHVFINDGIAMNGVIHAIDAVLSPVQEVPKQYYASGSYTSERNDMEKILQMIIDMDI</sequence>
<feature type="signal peptide" evidence="1">
    <location>
        <begin position="1"/>
        <end position="16"/>
    </location>
</feature>
<dbReference type="PANTHER" id="PTHR10900:SF125">
    <property type="entry name" value="FAS1 DOMAIN-CONTAINING PROTEIN YLR001C"/>
    <property type="match status" value="1"/>
</dbReference>
<protein>
    <recommendedName>
        <fullName evidence="2">FAS1 domain-containing protein</fullName>
    </recommendedName>
</protein>
<dbReference type="OMA" id="GVKGFTH"/>
<dbReference type="GO" id="GO:0005615">
    <property type="term" value="C:extracellular space"/>
    <property type="evidence" value="ECO:0007669"/>
    <property type="project" value="TreeGrafter"/>
</dbReference>
<name>A0A0L0HRV9_SPIPD</name>
<feature type="domain" description="FAS1" evidence="2">
    <location>
        <begin position="68"/>
        <end position="208"/>
    </location>
</feature>
<dbReference type="InParanoid" id="A0A0L0HRV9"/>
<evidence type="ECO:0000256" key="1">
    <source>
        <dbReference type="SAM" id="SignalP"/>
    </source>
</evidence>
<dbReference type="InterPro" id="IPR000782">
    <property type="entry name" value="FAS1_domain"/>
</dbReference>
<dbReference type="Pfam" id="PF02469">
    <property type="entry name" value="Fasciclin"/>
    <property type="match status" value="2"/>
</dbReference>
<dbReference type="SUPFAM" id="SSF82153">
    <property type="entry name" value="FAS1 domain"/>
    <property type="match status" value="2"/>
</dbReference>
<dbReference type="OrthoDB" id="7700931at2759"/>
<accession>A0A0L0HRV9</accession>
<dbReference type="RefSeq" id="XP_016611902.1">
    <property type="nucleotide sequence ID" value="XM_016749637.1"/>
</dbReference>
<gene>
    <name evidence="3" type="ORF">SPPG_01316</name>
</gene>
<keyword evidence="4" id="KW-1185">Reference proteome</keyword>
<dbReference type="AlphaFoldDB" id="A0A0L0HRV9"/>
<dbReference type="InterPro" id="IPR036378">
    <property type="entry name" value="FAS1_dom_sf"/>
</dbReference>
<dbReference type="Proteomes" id="UP000053201">
    <property type="component" value="Unassembled WGS sequence"/>
</dbReference>
<evidence type="ECO:0000313" key="4">
    <source>
        <dbReference type="Proteomes" id="UP000053201"/>
    </source>
</evidence>
<dbReference type="Gene3D" id="2.30.180.10">
    <property type="entry name" value="FAS1 domain"/>
    <property type="match status" value="2"/>
</dbReference>
<evidence type="ECO:0000313" key="3">
    <source>
        <dbReference type="EMBL" id="KND03863.1"/>
    </source>
</evidence>
<dbReference type="VEuPathDB" id="FungiDB:SPPG_01316"/>
<dbReference type="STRING" id="645134.A0A0L0HRV9"/>
<feature type="chain" id="PRO_5005540140" description="FAS1 domain-containing protein" evidence="1">
    <location>
        <begin position="17"/>
        <end position="391"/>
    </location>
</feature>
<feature type="domain" description="FAS1" evidence="2">
    <location>
        <begin position="211"/>
        <end position="356"/>
    </location>
</feature>
<evidence type="ECO:0000259" key="2">
    <source>
        <dbReference type="PROSITE" id="PS50213"/>
    </source>
</evidence>
<dbReference type="InterPro" id="IPR050904">
    <property type="entry name" value="Adhesion/Biosynth-related"/>
</dbReference>
<reference evidence="3 4" key="1">
    <citation type="submission" date="2009-08" db="EMBL/GenBank/DDBJ databases">
        <title>The Genome Sequence of Spizellomyces punctatus strain DAOM BR117.</title>
        <authorList>
            <consortium name="The Broad Institute Genome Sequencing Platform"/>
            <person name="Russ C."/>
            <person name="Cuomo C."/>
            <person name="Shea T."/>
            <person name="Young S.K."/>
            <person name="Zeng Q."/>
            <person name="Koehrsen M."/>
            <person name="Haas B."/>
            <person name="Borodovsky M."/>
            <person name="Guigo R."/>
            <person name="Alvarado L."/>
            <person name="Berlin A."/>
            <person name="Bochicchio J."/>
            <person name="Borenstein D."/>
            <person name="Chapman S."/>
            <person name="Chen Z."/>
            <person name="Engels R."/>
            <person name="Freedman E."/>
            <person name="Gellesch M."/>
            <person name="Goldberg J."/>
            <person name="Griggs A."/>
            <person name="Gujja S."/>
            <person name="Heiman D."/>
            <person name="Hepburn T."/>
            <person name="Howarth C."/>
            <person name="Jen D."/>
            <person name="Larson L."/>
            <person name="Lewis B."/>
            <person name="Mehta T."/>
            <person name="Park D."/>
            <person name="Pearson M."/>
            <person name="Roberts A."/>
            <person name="Saif S."/>
            <person name="Shenoy N."/>
            <person name="Sisk P."/>
            <person name="Stolte C."/>
            <person name="Sykes S."/>
            <person name="Thomson T."/>
            <person name="Walk T."/>
            <person name="White J."/>
            <person name="Yandava C."/>
            <person name="Burger G."/>
            <person name="Gray M.W."/>
            <person name="Holland P.W.H."/>
            <person name="King N."/>
            <person name="Lang F.B.F."/>
            <person name="Roger A.J."/>
            <person name="Ruiz-Trillo I."/>
            <person name="Lander E."/>
            <person name="Nusbaum C."/>
        </authorList>
    </citation>
    <scope>NUCLEOTIDE SEQUENCE [LARGE SCALE GENOMIC DNA]</scope>
    <source>
        <strain evidence="3 4">DAOM BR117</strain>
    </source>
</reference>
<dbReference type="SMART" id="SM00554">
    <property type="entry name" value="FAS1"/>
    <property type="match status" value="2"/>
</dbReference>
<keyword evidence="1" id="KW-0732">Signal</keyword>